<organism evidence="1 2">
    <name type="scientific">Phytophthora palmivora</name>
    <dbReference type="NCBI Taxonomy" id="4796"/>
    <lineage>
        <taxon>Eukaryota</taxon>
        <taxon>Sar</taxon>
        <taxon>Stramenopiles</taxon>
        <taxon>Oomycota</taxon>
        <taxon>Peronosporomycetes</taxon>
        <taxon>Peronosporales</taxon>
        <taxon>Peronosporaceae</taxon>
        <taxon>Phytophthora</taxon>
    </lineage>
</organism>
<gene>
    <name evidence="1" type="ORF">PHPALM_17826</name>
</gene>
<name>A0A2P4XLB6_9STRA</name>
<proteinExistence type="predicted"/>
<dbReference type="Proteomes" id="UP000237271">
    <property type="component" value="Unassembled WGS sequence"/>
</dbReference>
<comment type="caution">
    <text evidence="1">The sequence shown here is derived from an EMBL/GenBank/DDBJ whole genome shotgun (WGS) entry which is preliminary data.</text>
</comment>
<dbReference type="EMBL" id="NCKW01009652">
    <property type="protein sequence ID" value="POM66328.1"/>
    <property type="molecule type" value="Genomic_DNA"/>
</dbReference>
<protein>
    <submittedName>
        <fullName evidence="1">Uncharacterized protein</fullName>
    </submittedName>
</protein>
<keyword evidence="2" id="KW-1185">Reference proteome</keyword>
<accession>A0A2P4XLB6</accession>
<dbReference type="AlphaFoldDB" id="A0A2P4XLB6"/>
<evidence type="ECO:0000313" key="2">
    <source>
        <dbReference type="Proteomes" id="UP000237271"/>
    </source>
</evidence>
<reference evidence="1 2" key="1">
    <citation type="journal article" date="2017" name="Genome Biol. Evol.">
        <title>Phytophthora megakarya and P. palmivora, closely related causal agents of cacao black pod rot, underwent increases in genome sizes and gene numbers by different mechanisms.</title>
        <authorList>
            <person name="Ali S.S."/>
            <person name="Shao J."/>
            <person name="Lary D.J."/>
            <person name="Kronmiller B."/>
            <person name="Shen D."/>
            <person name="Strem M.D."/>
            <person name="Amoako-Attah I."/>
            <person name="Akrofi A.Y."/>
            <person name="Begoude B.A."/>
            <person name="Ten Hoopen G.M."/>
            <person name="Coulibaly K."/>
            <person name="Kebe B.I."/>
            <person name="Melnick R.L."/>
            <person name="Guiltinan M.J."/>
            <person name="Tyler B.M."/>
            <person name="Meinhardt L.W."/>
            <person name="Bailey B.A."/>
        </authorList>
    </citation>
    <scope>NUCLEOTIDE SEQUENCE [LARGE SCALE GENOMIC DNA]</scope>
    <source>
        <strain evidence="2">sbr112.9</strain>
    </source>
</reference>
<evidence type="ECO:0000313" key="1">
    <source>
        <dbReference type="EMBL" id="POM66328.1"/>
    </source>
</evidence>
<sequence length="70" mass="7937">MFSEKLRAPRMSALHVAPLSVPWFKSNHSWATALLGNGIEAASLRKIPEDRDWLFPVCGFHWESPENTTT</sequence>